<dbReference type="AlphaFoldDB" id="A0A699GUY4"/>
<comment type="caution">
    <text evidence="4">The sequence shown here is derived from an EMBL/GenBank/DDBJ whole genome shotgun (WGS) entry which is preliminary data.</text>
</comment>
<feature type="domain" description="Retroviral polymerase SH3-like" evidence="3">
    <location>
        <begin position="350"/>
        <end position="394"/>
    </location>
</feature>
<reference evidence="4" key="1">
    <citation type="journal article" date="2019" name="Sci. Rep.">
        <title>Draft genome of Tanacetum cinerariifolium, the natural source of mosquito coil.</title>
        <authorList>
            <person name="Yamashiro T."/>
            <person name="Shiraishi A."/>
            <person name="Satake H."/>
            <person name="Nakayama K."/>
        </authorList>
    </citation>
    <scope>NUCLEOTIDE SEQUENCE</scope>
</reference>
<feature type="compositionally biased region" description="Basic and acidic residues" evidence="1">
    <location>
        <begin position="469"/>
        <end position="478"/>
    </location>
</feature>
<feature type="region of interest" description="Disordered" evidence="1">
    <location>
        <begin position="323"/>
        <end position="349"/>
    </location>
</feature>
<feature type="compositionally biased region" description="Basic and acidic residues" evidence="1">
    <location>
        <begin position="323"/>
        <end position="336"/>
    </location>
</feature>
<evidence type="ECO:0000259" key="3">
    <source>
        <dbReference type="Pfam" id="PF25597"/>
    </source>
</evidence>
<feature type="domain" description="Reverse transcriptase Ty1/copia-type" evidence="2">
    <location>
        <begin position="565"/>
        <end position="617"/>
    </location>
</feature>
<dbReference type="PANTHER" id="PTHR11439">
    <property type="entry name" value="GAG-POL-RELATED RETROTRANSPOSON"/>
    <property type="match status" value="1"/>
</dbReference>
<proteinExistence type="predicted"/>
<protein>
    <submittedName>
        <fullName evidence="4">Uncharacterized protein</fullName>
    </submittedName>
</protein>
<sequence>MVGAVKLPVLNPNEFELWKMRIELFVEGVGTPYPPTTVEEKLARNNELKARGTLLIALPNEHQLKFNFYKTSKSLIEAIKKIFGGNKESKKVQKTLLKQLYKNFNRTSSEGLDQIYDRLQKLISQLEIHGETISQKDLNIKLLRSLPSGWKTHTLIWRNKLDLKTLSMDDLYKNLKIYEAEVMGSSSTTQNTQNVAFMSSNNTDSTNKAVNTAHGASAANSKTNASNLPNVDSLSDAVIYSFFASQFNSSQLDNEELKQINPDYLEDIDLKWQMPMLNMRARRFQQKIGIKSREDKDEIETESKQIKPRFAKEKFVKSTEHVKSLRKSVNQEESNRQTKYPRKTSQSPIGKFEGKADEGFLVRYFVNSKAFRVFNSRTKKVEENLHIKFLENKSNVAGKGPEWLFDIDSLTKSMNYEPITVGNQTHDDAGIKINVNVGQAGQEESSDYEYILLPLLPSHLPLSLSTQSSDDKDADEVPGKGNKGVSKGSEIDYQESLNINIVGSNDQSMPTLEETGIFDDVYNDREVGAEADTNNLELSTVVSPIPTTRVHKDHPKEQITGYLNLVWTLVDLPNGKRAIGTRWVFRNKKDEREIVVINKARLVAQGYTQEEGIDYDEMDVKSTFLYGTIEEEVYVCQPLSFEDPHFPNKVYKAKKPYMVFIKLLEPADAQEIPNEFYKETYFLLRITASTPMEPNKALIKDAEAEDVDVHLYRLMIGLLMYLTASRPDIMFSIYAYARFQVTPKTSHLHAMKRIFRYLKGQSKLGLWYPKDSPFDLEAFPDSYYAGASLEKKSTIGEMGFMMNLEFKLVVGKILVQNGCLDWIATVAKNEIQAKQSSMDGFGKTVNKDVQLQALIDGKKVTVNEASIRRNLRLDDAEGTTVLPNAVIFEELARMGAMASAIIWLANNQKFNFPSISLKA</sequence>
<dbReference type="Pfam" id="PF07727">
    <property type="entry name" value="RVT_2"/>
    <property type="match status" value="1"/>
</dbReference>
<dbReference type="Pfam" id="PF25597">
    <property type="entry name" value="SH3_retrovirus"/>
    <property type="match status" value="1"/>
</dbReference>
<organism evidence="4">
    <name type="scientific">Tanacetum cinerariifolium</name>
    <name type="common">Dalmatian daisy</name>
    <name type="synonym">Chrysanthemum cinerariifolium</name>
    <dbReference type="NCBI Taxonomy" id="118510"/>
    <lineage>
        <taxon>Eukaryota</taxon>
        <taxon>Viridiplantae</taxon>
        <taxon>Streptophyta</taxon>
        <taxon>Embryophyta</taxon>
        <taxon>Tracheophyta</taxon>
        <taxon>Spermatophyta</taxon>
        <taxon>Magnoliopsida</taxon>
        <taxon>eudicotyledons</taxon>
        <taxon>Gunneridae</taxon>
        <taxon>Pentapetalae</taxon>
        <taxon>asterids</taxon>
        <taxon>campanulids</taxon>
        <taxon>Asterales</taxon>
        <taxon>Asteraceae</taxon>
        <taxon>Asteroideae</taxon>
        <taxon>Anthemideae</taxon>
        <taxon>Anthemidinae</taxon>
        <taxon>Tanacetum</taxon>
    </lineage>
</organism>
<dbReference type="InterPro" id="IPR057670">
    <property type="entry name" value="SH3_retrovirus"/>
</dbReference>
<evidence type="ECO:0000259" key="2">
    <source>
        <dbReference type="Pfam" id="PF07727"/>
    </source>
</evidence>
<evidence type="ECO:0000256" key="1">
    <source>
        <dbReference type="SAM" id="MobiDB-lite"/>
    </source>
</evidence>
<feature type="region of interest" description="Disordered" evidence="1">
    <location>
        <begin position="463"/>
        <end position="488"/>
    </location>
</feature>
<gene>
    <name evidence="4" type="ORF">Tci_114394</name>
</gene>
<name>A0A699GUY4_TANCI</name>
<accession>A0A699GUY4</accession>
<dbReference type="EMBL" id="BKCJ010023116">
    <property type="protein sequence ID" value="GEV42417.1"/>
    <property type="molecule type" value="Genomic_DNA"/>
</dbReference>
<evidence type="ECO:0000313" key="4">
    <source>
        <dbReference type="EMBL" id="GEV42417.1"/>
    </source>
</evidence>
<dbReference type="Pfam" id="PF14223">
    <property type="entry name" value="Retrotran_gag_2"/>
    <property type="match status" value="1"/>
</dbReference>
<dbReference type="InterPro" id="IPR013103">
    <property type="entry name" value="RVT_2"/>
</dbReference>
<dbReference type="PANTHER" id="PTHR11439:SF495">
    <property type="entry name" value="REVERSE TRANSCRIPTASE, RNA-DEPENDENT DNA POLYMERASE-RELATED"/>
    <property type="match status" value="1"/>
</dbReference>